<organism evidence="1 2">
    <name type="scientific">Chitinophaga agri</name>
    <dbReference type="NCBI Taxonomy" id="2703787"/>
    <lineage>
        <taxon>Bacteria</taxon>
        <taxon>Pseudomonadati</taxon>
        <taxon>Bacteroidota</taxon>
        <taxon>Chitinophagia</taxon>
        <taxon>Chitinophagales</taxon>
        <taxon>Chitinophagaceae</taxon>
        <taxon>Chitinophaga</taxon>
    </lineage>
</organism>
<name>A0A6B9ZCN7_9BACT</name>
<evidence type="ECO:0000313" key="1">
    <source>
        <dbReference type="EMBL" id="QHS58353.1"/>
    </source>
</evidence>
<dbReference type="RefSeq" id="WP_162330058.1">
    <property type="nucleotide sequence ID" value="NZ_CP048113.1"/>
</dbReference>
<accession>A0A6B9ZCN7</accession>
<sequence length="139" mass="16111">MNEPQNTADERQYFVVGNRTVQLLPLGNGGMEILKLDWDTGKFMPGADYLPKVMFGKDEVEKVSEDEFIQQTEQMRRELFKGDNAVFTLYKLLDTIEATAKQEGRLLTAEEQGIIALTQRKTYAMFEKECRLNENYCRK</sequence>
<keyword evidence="2" id="KW-1185">Reference proteome</keyword>
<gene>
    <name evidence="1" type="ORF">GWR21_01705</name>
</gene>
<dbReference type="EMBL" id="CP048113">
    <property type="protein sequence ID" value="QHS58353.1"/>
    <property type="molecule type" value="Genomic_DNA"/>
</dbReference>
<proteinExistence type="predicted"/>
<evidence type="ECO:0000313" key="2">
    <source>
        <dbReference type="Proteomes" id="UP000476411"/>
    </source>
</evidence>
<dbReference type="AlphaFoldDB" id="A0A6B9ZCN7"/>
<reference evidence="1 2" key="1">
    <citation type="submission" date="2020-01" db="EMBL/GenBank/DDBJ databases">
        <title>Complete genome sequence of Chitinophaga sp. H33E-04 isolated from quinoa roots.</title>
        <authorList>
            <person name="Weon H.-Y."/>
            <person name="Lee S.A."/>
        </authorList>
    </citation>
    <scope>NUCLEOTIDE SEQUENCE [LARGE SCALE GENOMIC DNA]</scope>
    <source>
        <strain evidence="1 2">H33E-04</strain>
    </source>
</reference>
<dbReference type="Proteomes" id="UP000476411">
    <property type="component" value="Chromosome"/>
</dbReference>
<protein>
    <submittedName>
        <fullName evidence="1">Uncharacterized protein</fullName>
    </submittedName>
</protein>
<dbReference type="KEGG" id="chih:GWR21_01705"/>